<keyword evidence="5 7" id="KW-0175">Coiled coil</keyword>
<dbReference type="InterPro" id="IPR001752">
    <property type="entry name" value="Kinesin_motor_dom"/>
</dbReference>
<dbReference type="PROSITE" id="PS50067">
    <property type="entry name" value="KINESIN_MOTOR_2"/>
    <property type="match status" value="1"/>
</dbReference>
<evidence type="ECO:0000256" key="3">
    <source>
        <dbReference type="ARBA" id="ARBA00022741"/>
    </source>
</evidence>
<dbReference type="GO" id="GO:0007052">
    <property type="term" value="P:mitotic spindle organization"/>
    <property type="evidence" value="ECO:0007669"/>
    <property type="project" value="TreeGrafter"/>
</dbReference>
<reference evidence="10" key="1">
    <citation type="submission" date="2021-05" db="EMBL/GenBank/DDBJ databases">
        <title>A free-living protist that lacks canonical eukaryotic 1 DNA replication and segregation systems.</title>
        <authorList>
            <person name="Salas-Leiva D.E."/>
            <person name="Tromer E.C."/>
            <person name="Curtis B.A."/>
            <person name="Jerlstrom-Hultqvist J."/>
            <person name="Kolisko M."/>
            <person name="Yi Z."/>
            <person name="Salas-Leiva J.S."/>
            <person name="Gallot-Lavallee L."/>
            <person name="Kops G.J.P.L."/>
            <person name="Archibald J.M."/>
            <person name="Simpson A.G.B."/>
            <person name="Roger A.J."/>
        </authorList>
    </citation>
    <scope>NUCLEOTIDE SEQUENCE</scope>
    <source>
        <strain evidence="10">BICM</strain>
    </source>
</reference>
<dbReference type="PANTHER" id="PTHR47969">
    <property type="entry name" value="CHROMOSOME-ASSOCIATED KINESIN KIF4A-RELATED"/>
    <property type="match status" value="1"/>
</dbReference>
<feature type="compositionally biased region" description="Low complexity" evidence="8">
    <location>
        <begin position="543"/>
        <end position="564"/>
    </location>
</feature>
<comment type="similarity">
    <text evidence="6">Belongs to the TRAFAC class myosin-kinesin ATPase superfamily. Kinesin family.</text>
</comment>
<feature type="coiled-coil region" evidence="7">
    <location>
        <begin position="924"/>
        <end position="1011"/>
    </location>
</feature>
<feature type="compositionally biased region" description="Acidic residues" evidence="8">
    <location>
        <begin position="513"/>
        <end position="530"/>
    </location>
</feature>
<dbReference type="GO" id="GO:0008017">
    <property type="term" value="F:microtubule binding"/>
    <property type="evidence" value="ECO:0007669"/>
    <property type="project" value="InterPro"/>
</dbReference>
<evidence type="ECO:0000256" key="4">
    <source>
        <dbReference type="ARBA" id="ARBA00022840"/>
    </source>
</evidence>
<evidence type="ECO:0000256" key="7">
    <source>
        <dbReference type="SAM" id="Coils"/>
    </source>
</evidence>
<dbReference type="PANTHER" id="PTHR47969:SF15">
    <property type="entry name" value="CHROMOSOME-ASSOCIATED KINESIN KIF4A-RELATED"/>
    <property type="match status" value="1"/>
</dbReference>
<feature type="domain" description="Kinesin motor" evidence="9">
    <location>
        <begin position="12"/>
        <end position="333"/>
    </location>
</feature>
<feature type="binding site" evidence="6">
    <location>
        <begin position="89"/>
        <end position="96"/>
    </location>
    <ligand>
        <name>ATP</name>
        <dbReference type="ChEBI" id="CHEBI:30616"/>
    </ligand>
</feature>
<name>A0A8J6B483_9EUKA</name>
<evidence type="ECO:0000256" key="8">
    <source>
        <dbReference type="SAM" id="MobiDB-lite"/>
    </source>
</evidence>
<dbReference type="GO" id="GO:0005524">
    <property type="term" value="F:ATP binding"/>
    <property type="evidence" value="ECO:0007669"/>
    <property type="project" value="UniProtKB-UniRule"/>
</dbReference>
<dbReference type="GO" id="GO:0005875">
    <property type="term" value="C:microtubule associated complex"/>
    <property type="evidence" value="ECO:0007669"/>
    <property type="project" value="TreeGrafter"/>
</dbReference>
<dbReference type="SMART" id="SM00129">
    <property type="entry name" value="KISc"/>
    <property type="match status" value="1"/>
</dbReference>
<dbReference type="Pfam" id="PF00225">
    <property type="entry name" value="Kinesin"/>
    <property type="match status" value="1"/>
</dbReference>
<dbReference type="GO" id="GO:0007018">
    <property type="term" value="P:microtubule-based movement"/>
    <property type="evidence" value="ECO:0007669"/>
    <property type="project" value="InterPro"/>
</dbReference>
<dbReference type="PRINTS" id="PR00380">
    <property type="entry name" value="KINESINHEAVY"/>
</dbReference>
<evidence type="ECO:0000313" key="11">
    <source>
        <dbReference type="Proteomes" id="UP000717585"/>
    </source>
</evidence>
<dbReference type="EMBL" id="JAHDYR010000035">
    <property type="protein sequence ID" value="KAG9392654.1"/>
    <property type="molecule type" value="Genomic_DNA"/>
</dbReference>
<evidence type="ECO:0000313" key="10">
    <source>
        <dbReference type="EMBL" id="KAG9392654.1"/>
    </source>
</evidence>
<feature type="coiled-coil region" evidence="7">
    <location>
        <begin position="854"/>
        <end position="888"/>
    </location>
</feature>
<feature type="coiled-coil region" evidence="7">
    <location>
        <begin position="756"/>
        <end position="783"/>
    </location>
</feature>
<keyword evidence="11" id="KW-1185">Reference proteome</keyword>
<evidence type="ECO:0000256" key="5">
    <source>
        <dbReference type="ARBA" id="ARBA00023054"/>
    </source>
</evidence>
<dbReference type="PROSITE" id="PS00411">
    <property type="entry name" value="KINESIN_MOTOR_1"/>
    <property type="match status" value="1"/>
</dbReference>
<organism evidence="10 11">
    <name type="scientific">Carpediemonas membranifera</name>
    <dbReference type="NCBI Taxonomy" id="201153"/>
    <lineage>
        <taxon>Eukaryota</taxon>
        <taxon>Metamonada</taxon>
        <taxon>Carpediemonas-like organisms</taxon>
        <taxon>Carpediemonas</taxon>
    </lineage>
</organism>
<dbReference type="Gene3D" id="3.40.850.10">
    <property type="entry name" value="Kinesin motor domain"/>
    <property type="match status" value="1"/>
</dbReference>
<dbReference type="GO" id="GO:0005737">
    <property type="term" value="C:cytoplasm"/>
    <property type="evidence" value="ECO:0007669"/>
    <property type="project" value="UniProtKB-SubCell"/>
</dbReference>
<feature type="compositionally biased region" description="Basic and acidic residues" evidence="8">
    <location>
        <begin position="365"/>
        <end position="387"/>
    </location>
</feature>
<dbReference type="Proteomes" id="UP000717585">
    <property type="component" value="Unassembled WGS sequence"/>
</dbReference>
<feature type="compositionally biased region" description="Acidic residues" evidence="8">
    <location>
        <begin position="471"/>
        <end position="488"/>
    </location>
</feature>
<dbReference type="GO" id="GO:0003777">
    <property type="term" value="F:microtubule motor activity"/>
    <property type="evidence" value="ECO:0007669"/>
    <property type="project" value="InterPro"/>
</dbReference>
<feature type="region of interest" description="Disordered" evidence="8">
    <location>
        <begin position="365"/>
        <end position="736"/>
    </location>
</feature>
<dbReference type="InterPro" id="IPR036961">
    <property type="entry name" value="Kinesin_motor_dom_sf"/>
</dbReference>
<keyword evidence="2" id="KW-0963">Cytoplasm</keyword>
<dbReference type="AlphaFoldDB" id="A0A8J6B483"/>
<accession>A0A8J6B483</accession>
<dbReference type="GO" id="GO:0051231">
    <property type="term" value="P:spindle elongation"/>
    <property type="evidence" value="ECO:0007669"/>
    <property type="project" value="TreeGrafter"/>
</dbReference>
<evidence type="ECO:0000259" key="9">
    <source>
        <dbReference type="PROSITE" id="PS50067"/>
    </source>
</evidence>
<feature type="compositionally biased region" description="Basic and acidic residues" evidence="8">
    <location>
        <begin position="592"/>
        <end position="602"/>
    </location>
</feature>
<keyword evidence="3 6" id="KW-0547">Nucleotide-binding</keyword>
<evidence type="ECO:0000256" key="2">
    <source>
        <dbReference type="ARBA" id="ARBA00022490"/>
    </source>
</evidence>
<gene>
    <name evidence="10" type="ORF">J8273_6022</name>
</gene>
<evidence type="ECO:0000256" key="1">
    <source>
        <dbReference type="ARBA" id="ARBA00004496"/>
    </source>
</evidence>
<dbReference type="InterPro" id="IPR027640">
    <property type="entry name" value="Kinesin-like_fam"/>
</dbReference>
<dbReference type="InterPro" id="IPR019821">
    <property type="entry name" value="Kinesin_motor_CS"/>
</dbReference>
<dbReference type="InterPro" id="IPR027417">
    <property type="entry name" value="P-loop_NTPase"/>
</dbReference>
<keyword evidence="4 6" id="KW-0067">ATP-binding</keyword>
<protein>
    <submittedName>
        <fullName evidence="10">Kinesin motor domain</fullName>
    </submittedName>
</protein>
<dbReference type="OrthoDB" id="3176171at2759"/>
<dbReference type="SUPFAM" id="SSF52540">
    <property type="entry name" value="P-loop containing nucleoside triphosphate hydrolases"/>
    <property type="match status" value="1"/>
</dbReference>
<feature type="compositionally biased region" description="Low complexity" evidence="8">
    <location>
        <begin position="621"/>
        <end position="635"/>
    </location>
</feature>
<comment type="subcellular location">
    <subcellularLocation>
        <location evidence="1">Cytoplasm</location>
    </subcellularLocation>
</comment>
<sequence length="1059" mass="117771">MTADDQKKQQSSVKVCLRVRPMLAKEYKEHANPCVQASEDEKSVIIGDHRYSFDHVFGESSSQQQVFSETVSLLDSFLSGYNGTIFAYGQTGSGKTYTMAQAPQVDDTDSHLGIIPRAVEYIFKSEVTRRPSTRISVSYIEIYMEGLRDLLKPNQRSSHPHSKEHLPGTIIKHVKNAAKKVVESYDEIMTLFRTFGEYRASGSTLMNEQSSRSHAIFTINLQQEIRPGRYVASKLHLVDLAGSESQKKAGTDGKRLGEAININLGLLALGNVINALHRGDSYIPYRDSQLTSVLRDSLGGNSLTTMVACVSSADTNFSEIFSTVTYARRARLVVNKPCKIEEKNRDLYIEDLKARIEALKEQLDEARNRPTARERAASVDQAVGRDDPADDEEESRRVEASNRARSTTPAGTRRRMQLPKPATPLLNPSAAPPRLDLHSAPPGQGSESSSNDANKSDNRTSRPPSSRAEPDALELEQMDMVLIDEDADATLTPREDLGEGRGLGIRSPRFDPSDSESDAYDDEESEEDEVQAPMLVETKNDEASTPAAKPSTPAPINIPATAAAVDDELVIRSPVFDPSDTTETSDDESGFESDRVFEKKESPVTADNAEPATKPQPSTPPRSARPASSPAHTPTRGTPASMRPSTPQGASLGQLVAEGVNQRPSTAAGRPTTRVEPDPSQFAFFKGGSARPNGNGIRRSITASRPVTAAPRSQPLVPPRPEPTTTATPASEKADGRFTVEEIGELIRADEVVAHIERESRRLTELQHRHEQLCRELKDAETVSLNRSSVLQPKYAELLQTVATMESSIQVTAEKLKKNRCDTDVQEKFKALLNDYNRMRSEARMIERTAVEEVQPQQRTVALLRDELERIEQEMKFRADTLDSLRKKQAAVKSMGQYLLDIDNIKLMDPGEIRSMWNQLIRVGSGYRKEINTLELKLREAENDRDNATRRIYEFQTVLTITQSSAKSRLKEAEAALNSEREKQEALTERLREAESERERAEGANSRLSQEKEILQGVLRKYRQILTDNGIDPNGRHRRTPPMVRRKLTAEEVIQRAGK</sequence>
<proteinExistence type="inferred from homology"/>
<evidence type="ECO:0000256" key="6">
    <source>
        <dbReference type="PROSITE-ProRule" id="PRU00283"/>
    </source>
</evidence>
<comment type="caution">
    <text evidence="10">The sequence shown here is derived from an EMBL/GenBank/DDBJ whole genome shotgun (WGS) entry which is preliminary data.</text>
</comment>
<keyword evidence="6" id="KW-0505">Motor protein</keyword>